<comment type="function">
    <text evidence="5">Transcription activator.</text>
</comment>
<feature type="region of interest" description="Disordered" evidence="6">
    <location>
        <begin position="148"/>
        <end position="179"/>
    </location>
</feature>
<gene>
    <name evidence="9" type="ORF">RJ640_027214</name>
</gene>
<dbReference type="PANTHER" id="PTHR31602">
    <property type="entry name" value="GROWTH-REGULATING FACTOR 5"/>
    <property type="match status" value="1"/>
</dbReference>
<dbReference type="GO" id="GO:0005524">
    <property type="term" value="F:ATP binding"/>
    <property type="evidence" value="ECO:0007669"/>
    <property type="project" value="UniProtKB-UniRule"/>
</dbReference>
<dbReference type="Pfam" id="PF08880">
    <property type="entry name" value="QLQ"/>
    <property type="match status" value="1"/>
</dbReference>
<organism evidence="9 10">
    <name type="scientific">Escallonia rubra</name>
    <dbReference type="NCBI Taxonomy" id="112253"/>
    <lineage>
        <taxon>Eukaryota</taxon>
        <taxon>Viridiplantae</taxon>
        <taxon>Streptophyta</taxon>
        <taxon>Embryophyta</taxon>
        <taxon>Tracheophyta</taxon>
        <taxon>Spermatophyta</taxon>
        <taxon>Magnoliopsida</taxon>
        <taxon>eudicotyledons</taxon>
        <taxon>Gunneridae</taxon>
        <taxon>Pentapetalae</taxon>
        <taxon>asterids</taxon>
        <taxon>campanulids</taxon>
        <taxon>Escalloniales</taxon>
        <taxon>Escalloniaceae</taxon>
        <taxon>Escallonia</taxon>
    </lineage>
</organism>
<dbReference type="InterPro" id="IPR031137">
    <property type="entry name" value="GRF"/>
</dbReference>
<proteinExistence type="inferred from homology"/>
<keyword evidence="5" id="KW-0805">Transcription regulation</keyword>
<dbReference type="GO" id="GO:0006355">
    <property type="term" value="P:regulation of DNA-templated transcription"/>
    <property type="evidence" value="ECO:0007669"/>
    <property type="project" value="InterPro"/>
</dbReference>
<evidence type="ECO:0000259" key="7">
    <source>
        <dbReference type="PROSITE" id="PS51666"/>
    </source>
</evidence>
<evidence type="ECO:0000313" key="10">
    <source>
        <dbReference type="Proteomes" id="UP001187471"/>
    </source>
</evidence>
<dbReference type="AlphaFoldDB" id="A0AA88SFP1"/>
<evidence type="ECO:0000259" key="8">
    <source>
        <dbReference type="PROSITE" id="PS51667"/>
    </source>
</evidence>
<comment type="subcellular location">
    <subcellularLocation>
        <location evidence="1 5">Nucleus</location>
    </subcellularLocation>
</comment>
<evidence type="ECO:0000256" key="2">
    <source>
        <dbReference type="ARBA" id="ARBA00008122"/>
    </source>
</evidence>
<sequence length="179" mass="20136">MEPQKLTSNAEHGPGSWDNGLCTSTGLSIDEGEVSSPTGLGLSHGRSCQKYLGFTFSQLRELEHQALIYQYMVAGHPVPSHLIFPIWKSVASNLKDRRVHQYYSTLLGSSTLNCDPRRDMDPEPGRCRRTDGKKWRCSKDVVPDQRYCEKHVHRGRQPSRKHVERNLSIAPSSSSNSSN</sequence>
<keyword evidence="3 5" id="KW-0539">Nucleus</keyword>
<evidence type="ECO:0000256" key="3">
    <source>
        <dbReference type="ARBA" id="ARBA00023242"/>
    </source>
</evidence>
<evidence type="ECO:0000256" key="6">
    <source>
        <dbReference type="SAM" id="MobiDB-lite"/>
    </source>
</evidence>
<dbReference type="EMBL" id="JAVXUO010000783">
    <property type="protein sequence ID" value="KAK2989140.1"/>
    <property type="molecule type" value="Genomic_DNA"/>
</dbReference>
<comment type="caution">
    <text evidence="9">The sequence shown here is derived from an EMBL/GenBank/DDBJ whole genome shotgun (WGS) entry which is preliminary data.</text>
</comment>
<name>A0AA88SFP1_9ASTE</name>
<keyword evidence="10" id="KW-1185">Reference proteome</keyword>
<dbReference type="GO" id="GO:0099402">
    <property type="term" value="P:plant organ development"/>
    <property type="evidence" value="ECO:0007669"/>
    <property type="project" value="UniProtKB-ARBA"/>
</dbReference>
<accession>A0AA88SFP1</accession>
<evidence type="ECO:0000256" key="4">
    <source>
        <dbReference type="PROSITE-ProRule" id="PRU01002"/>
    </source>
</evidence>
<keyword evidence="5" id="KW-0804">Transcription</keyword>
<keyword evidence="5" id="KW-0010">Activator</keyword>
<dbReference type="Proteomes" id="UP001187471">
    <property type="component" value="Unassembled WGS sequence"/>
</dbReference>
<dbReference type="Pfam" id="PF08879">
    <property type="entry name" value="WRC"/>
    <property type="match status" value="1"/>
</dbReference>
<comment type="caution">
    <text evidence="4">Lacks conserved residue(s) required for the propagation of feature annotation.</text>
</comment>
<dbReference type="SMART" id="SM00951">
    <property type="entry name" value="QLQ"/>
    <property type="match status" value="1"/>
</dbReference>
<protein>
    <recommendedName>
        <fullName evidence="5">Growth-regulating factor</fullName>
    </recommendedName>
</protein>
<feature type="compositionally biased region" description="Basic residues" evidence="6">
    <location>
        <begin position="151"/>
        <end position="163"/>
    </location>
</feature>
<evidence type="ECO:0000256" key="1">
    <source>
        <dbReference type="ARBA" id="ARBA00004123"/>
    </source>
</evidence>
<dbReference type="InterPro" id="IPR014978">
    <property type="entry name" value="Gln-Leu-Gln_QLQ"/>
</dbReference>
<dbReference type="PROSITE" id="PS51666">
    <property type="entry name" value="QLQ"/>
    <property type="match status" value="1"/>
</dbReference>
<evidence type="ECO:0000313" key="9">
    <source>
        <dbReference type="EMBL" id="KAK2989140.1"/>
    </source>
</evidence>
<comment type="similarity">
    <text evidence="2 5">Belongs to the GRF family.</text>
</comment>
<feature type="domain" description="WRC" evidence="8">
    <location>
        <begin position="121"/>
        <end position="165"/>
    </location>
</feature>
<comment type="domain">
    <text evidence="5">The QLQ domain and WRC domain may be involved in protein-protein interaction and DNA-binding, respectively.</text>
</comment>
<dbReference type="GO" id="GO:0006351">
    <property type="term" value="P:DNA-templated transcription"/>
    <property type="evidence" value="ECO:0007669"/>
    <property type="project" value="UniProtKB-UniRule"/>
</dbReference>
<reference evidence="9" key="1">
    <citation type="submission" date="2022-12" db="EMBL/GenBank/DDBJ databases">
        <title>Draft genome assemblies for two species of Escallonia (Escalloniales).</title>
        <authorList>
            <person name="Chanderbali A."/>
            <person name="Dervinis C."/>
            <person name="Anghel I."/>
            <person name="Soltis D."/>
            <person name="Soltis P."/>
            <person name="Zapata F."/>
        </authorList>
    </citation>
    <scope>NUCLEOTIDE SEQUENCE</scope>
    <source>
        <strain evidence="9">UCBG92.1500</strain>
        <tissue evidence="9">Leaf</tissue>
    </source>
</reference>
<dbReference type="PANTHER" id="PTHR31602:SF81">
    <property type="entry name" value="GROWTH-REGULATING FACTOR 9"/>
    <property type="match status" value="1"/>
</dbReference>
<feature type="domain" description="QLQ" evidence="7">
    <location>
        <begin position="53"/>
        <end position="88"/>
    </location>
</feature>
<dbReference type="InterPro" id="IPR014977">
    <property type="entry name" value="WRC_dom"/>
</dbReference>
<dbReference type="PROSITE" id="PS51667">
    <property type="entry name" value="WRC"/>
    <property type="match status" value="1"/>
</dbReference>
<evidence type="ECO:0000256" key="5">
    <source>
        <dbReference type="RuleBase" id="RU367127"/>
    </source>
</evidence>
<dbReference type="GO" id="GO:0005634">
    <property type="term" value="C:nucleus"/>
    <property type="evidence" value="ECO:0007669"/>
    <property type="project" value="UniProtKB-SubCell"/>
</dbReference>